<dbReference type="GO" id="GO:0004022">
    <property type="term" value="F:alcohol dehydrogenase (NAD+) activity"/>
    <property type="evidence" value="ECO:0007669"/>
    <property type="project" value="TreeGrafter"/>
</dbReference>
<comment type="similarity">
    <text evidence="2">Belongs to the zinc-containing alcohol dehydrogenase family.</text>
</comment>
<dbReference type="GO" id="GO:0005737">
    <property type="term" value="C:cytoplasm"/>
    <property type="evidence" value="ECO:0007669"/>
    <property type="project" value="TreeGrafter"/>
</dbReference>
<gene>
    <name evidence="8" type="ORF">N0V91_005183</name>
</gene>
<reference evidence="8" key="1">
    <citation type="submission" date="2022-10" db="EMBL/GenBank/DDBJ databases">
        <title>Tapping the CABI collections for fungal endophytes: first genome assemblies for Collariella, Neodidymelliopsis, Ascochyta clinopodiicola, Didymella pomorum, Didymosphaeria variabile, Neocosmospora piperis and Neocucurbitaria cava.</title>
        <authorList>
            <person name="Hill R."/>
        </authorList>
    </citation>
    <scope>NUCLEOTIDE SEQUENCE</scope>
    <source>
        <strain evidence="8">IMI 355091</strain>
    </source>
</reference>
<feature type="domain" description="Alcohol dehydrogenase-like C-terminal" evidence="7">
    <location>
        <begin position="59"/>
        <end position="181"/>
    </location>
</feature>
<dbReference type="FunFam" id="3.40.50.720:FF:000039">
    <property type="entry name" value="Alcohol dehydrogenase AdhP"/>
    <property type="match status" value="1"/>
</dbReference>
<evidence type="ECO:0000256" key="4">
    <source>
        <dbReference type="ARBA" id="ARBA00022833"/>
    </source>
</evidence>
<dbReference type="Pfam" id="PF00107">
    <property type="entry name" value="ADH_zinc_N"/>
    <property type="match status" value="1"/>
</dbReference>
<dbReference type="AlphaFoldDB" id="A0A9W8ZHB9"/>
<proteinExistence type="inferred from homology"/>
<keyword evidence="5" id="KW-0560">Oxidoreductase</keyword>
<keyword evidence="3" id="KW-0479">Metal-binding</keyword>
<sequence>MVTDAEYCTLRTEAAVRVPTSVDPASYAPMLCAGVTTYNSLRNMNITAGDVVAVQGIGGLGHLALQYARKMGFRTVALSTSASKRGFAKELGANDYIDTSRQNAAEALQKMGGASCIIVTAPSPEIMGPLIGGLGPRGKLLILAAVGDIPVDTVKLMAKGASVHGWPAGHALDSEEAISFAQHQNVECLVEEFSFDNVEEAIRHMDSGNARFRCVLVME</sequence>
<comment type="cofactor">
    <cofactor evidence="1">
        <name>Zn(2+)</name>
        <dbReference type="ChEBI" id="CHEBI:29105"/>
    </cofactor>
</comment>
<dbReference type="InterPro" id="IPR013149">
    <property type="entry name" value="ADH-like_C"/>
</dbReference>
<dbReference type="Gene3D" id="3.40.50.720">
    <property type="entry name" value="NAD(P)-binding Rossmann-like Domain"/>
    <property type="match status" value="1"/>
</dbReference>
<dbReference type="InterPro" id="IPR036291">
    <property type="entry name" value="NAD(P)-bd_dom_sf"/>
</dbReference>
<dbReference type="Proteomes" id="UP001140510">
    <property type="component" value="Unassembled WGS sequence"/>
</dbReference>
<keyword evidence="4" id="KW-0862">Zinc</keyword>
<dbReference type="SUPFAM" id="SSF51735">
    <property type="entry name" value="NAD(P)-binding Rossmann-fold domains"/>
    <property type="match status" value="1"/>
</dbReference>
<evidence type="ECO:0000256" key="2">
    <source>
        <dbReference type="ARBA" id="ARBA00008072"/>
    </source>
</evidence>
<evidence type="ECO:0000256" key="5">
    <source>
        <dbReference type="ARBA" id="ARBA00023002"/>
    </source>
</evidence>
<dbReference type="EMBL" id="JAPEVA010000034">
    <property type="protein sequence ID" value="KAJ4405443.1"/>
    <property type="molecule type" value="Genomic_DNA"/>
</dbReference>
<keyword evidence="9" id="KW-1185">Reference proteome</keyword>
<dbReference type="GO" id="GO:0046872">
    <property type="term" value="F:metal ion binding"/>
    <property type="evidence" value="ECO:0007669"/>
    <property type="project" value="UniProtKB-KW"/>
</dbReference>
<dbReference type="Gene3D" id="3.90.180.10">
    <property type="entry name" value="Medium-chain alcohol dehydrogenases, catalytic domain"/>
    <property type="match status" value="1"/>
</dbReference>
<keyword evidence="6" id="KW-0520">NAD</keyword>
<evidence type="ECO:0000256" key="3">
    <source>
        <dbReference type="ARBA" id="ARBA00022723"/>
    </source>
</evidence>
<evidence type="ECO:0000313" key="9">
    <source>
        <dbReference type="Proteomes" id="UP001140510"/>
    </source>
</evidence>
<evidence type="ECO:0000259" key="7">
    <source>
        <dbReference type="Pfam" id="PF00107"/>
    </source>
</evidence>
<dbReference type="PANTHER" id="PTHR42940:SF7">
    <property type="entry name" value="ALCOHOL DEHYDROGENASE-LIKE N-TERMINAL DOMAIN-CONTAINING PROTEIN"/>
    <property type="match status" value="1"/>
</dbReference>
<evidence type="ECO:0000313" key="8">
    <source>
        <dbReference type="EMBL" id="KAJ4405443.1"/>
    </source>
</evidence>
<name>A0A9W8ZHB9_9PLEO</name>
<accession>A0A9W8ZHB9</accession>
<evidence type="ECO:0000256" key="6">
    <source>
        <dbReference type="ARBA" id="ARBA00023027"/>
    </source>
</evidence>
<dbReference type="OrthoDB" id="1560166at2759"/>
<evidence type="ECO:0000256" key="1">
    <source>
        <dbReference type="ARBA" id="ARBA00001947"/>
    </source>
</evidence>
<organism evidence="8 9">
    <name type="scientific">Didymella pomorum</name>
    <dbReference type="NCBI Taxonomy" id="749634"/>
    <lineage>
        <taxon>Eukaryota</taxon>
        <taxon>Fungi</taxon>
        <taxon>Dikarya</taxon>
        <taxon>Ascomycota</taxon>
        <taxon>Pezizomycotina</taxon>
        <taxon>Dothideomycetes</taxon>
        <taxon>Pleosporomycetidae</taxon>
        <taxon>Pleosporales</taxon>
        <taxon>Pleosporineae</taxon>
        <taxon>Didymellaceae</taxon>
        <taxon>Didymella</taxon>
    </lineage>
</organism>
<dbReference type="PANTHER" id="PTHR42940">
    <property type="entry name" value="ALCOHOL DEHYDROGENASE 1-RELATED"/>
    <property type="match status" value="1"/>
</dbReference>
<comment type="caution">
    <text evidence="8">The sequence shown here is derived from an EMBL/GenBank/DDBJ whole genome shotgun (WGS) entry which is preliminary data.</text>
</comment>
<protein>
    <recommendedName>
        <fullName evidence="7">Alcohol dehydrogenase-like C-terminal domain-containing protein</fullName>
    </recommendedName>
</protein>